<dbReference type="Proteomes" id="UP000886998">
    <property type="component" value="Unassembled WGS sequence"/>
</dbReference>
<dbReference type="AlphaFoldDB" id="A0A8X6YM04"/>
<gene>
    <name evidence="1" type="ORF">TNIN_306071</name>
</gene>
<comment type="caution">
    <text evidence="1">The sequence shown here is derived from an EMBL/GenBank/DDBJ whole genome shotgun (WGS) entry which is preliminary data.</text>
</comment>
<protein>
    <submittedName>
        <fullName evidence="1">Uncharacterized protein</fullName>
    </submittedName>
</protein>
<name>A0A8X6YM04_9ARAC</name>
<accession>A0A8X6YM04</accession>
<sequence length="137" mass="16170">MVWGWDSKFLETQARRIVTPLRRRTIIFSPYPLLPSNTSPSSGDSIGSRPPFPTVRQSIWACLVLVAMGYREPMERLLNFTRREDGFREFIFSLHPSFSFLFFLIEHSHSSISYTPLWTGEFHNYKPWRRPTGMLKR</sequence>
<evidence type="ECO:0000313" key="2">
    <source>
        <dbReference type="Proteomes" id="UP000886998"/>
    </source>
</evidence>
<evidence type="ECO:0000313" key="1">
    <source>
        <dbReference type="EMBL" id="GFY73290.1"/>
    </source>
</evidence>
<reference evidence="1" key="1">
    <citation type="submission" date="2020-08" db="EMBL/GenBank/DDBJ databases">
        <title>Multicomponent nature underlies the extraordinary mechanical properties of spider dragline silk.</title>
        <authorList>
            <person name="Kono N."/>
            <person name="Nakamura H."/>
            <person name="Mori M."/>
            <person name="Yoshida Y."/>
            <person name="Ohtoshi R."/>
            <person name="Malay A.D."/>
            <person name="Moran D.A.P."/>
            <person name="Tomita M."/>
            <person name="Numata K."/>
            <person name="Arakawa K."/>
        </authorList>
    </citation>
    <scope>NUCLEOTIDE SEQUENCE</scope>
</reference>
<organism evidence="1 2">
    <name type="scientific">Trichonephila inaurata madagascariensis</name>
    <dbReference type="NCBI Taxonomy" id="2747483"/>
    <lineage>
        <taxon>Eukaryota</taxon>
        <taxon>Metazoa</taxon>
        <taxon>Ecdysozoa</taxon>
        <taxon>Arthropoda</taxon>
        <taxon>Chelicerata</taxon>
        <taxon>Arachnida</taxon>
        <taxon>Araneae</taxon>
        <taxon>Araneomorphae</taxon>
        <taxon>Entelegynae</taxon>
        <taxon>Araneoidea</taxon>
        <taxon>Nephilidae</taxon>
        <taxon>Trichonephila</taxon>
        <taxon>Trichonephila inaurata</taxon>
    </lineage>
</organism>
<dbReference type="EMBL" id="BMAV01019969">
    <property type="protein sequence ID" value="GFY73290.1"/>
    <property type="molecule type" value="Genomic_DNA"/>
</dbReference>
<keyword evidence="2" id="KW-1185">Reference proteome</keyword>
<proteinExistence type="predicted"/>